<feature type="transmembrane region" description="Helical" evidence="1">
    <location>
        <begin position="121"/>
        <end position="143"/>
    </location>
</feature>
<sequence>MDDWQADKVGLTLRISYGCFGRIGRYEFLDWMPGLHRISSLHLSVDLANLTGYFLSSPGCSTVPPFLLENVLFRPLPWSATTSSFASCDPFCSVRHCPAQNLLYAADLECGQFQVIAICRFLVVDMFVIENGCFLVMLLICWVSKALLLRSGAVVGMQLRAEFENDGSALLMDATGNAESGSWSLDDAAGQQLLKMAVGAAVLVLQEVNWLFWPTVLLRWKIMHGWAADMDEASAGVADCVSAASRMLIFSNSGVWPFC</sequence>
<proteinExistence type="predicted"/>
<dbReference type="AlphaFoldDB" id="A0AAD3S0B7"/>
<organism evidence="2 3">
    <name type="scientific">Nepenthes gracilis</name>
    <name type="common">Slender pitcher plant</name>
    <dbReference type="NCBI Taxonomy" id="150966"/>
    <lineage>
        <taxon>Eukaryota</taxon>
        <taxon>Viridiplantae</taxon>
        <taxon>Streptophyta</taxon>
        <taxon>Embryophyta</taxon>
        <taxon>Tracheophyta</taxon>
        <taxon>Spermatophyta</taxon>
        <taxon>Magnoliopsida</taxon>
        <taxon>eudicotyledons</taxon>
        <taxon>Gunneridae</taxon>
        <taxon>Pentapetalae</taxon>
        <taxon>Caryophyllales</taxon>
        <taxon>Nepenthaceae</taxon>
        <taxon>Nepenthes</taxon>
    </lineage>
</organism>
<comment type="caution">
    <text evidence="2">The sequence shown here is derived from an EMBL/GenBank/DDBJ whole genome shotgun (WGS) entry which is preliminary data.</text>
</comment>
<gene>
    <name evidence="2" type="ORF">Nepgr_003875</name>
</gene>
<keyword evidence="1" id="KW-0472">Membrane</keyword>
<dbReference type="Proteomes" id="UP001279734">
    <property type="component" value="Unassembled WGS sequence"/>
</dbReference>
<keyword evidence="1" id="KW-1133">Transmembrane helix</keyword>
<protein>
    <submittedName>
        <fullName evidence="2">Uncharacterized protein</fullName>
    </submittedName>
</protein>
<dbReference type="EMBL" id="BSYO01000003">
    <property type="protein sequence ID" value="GMH02036.1"/>
    <property type="molecule type" value="Genomic_DNA"/>
</dbReference>
<accession>A0AAD3S0B7</accession>
<keyword evidence="3" id="KW-1185">Reference proteome</keyword>
<evidence type="ECO:0000313" key="2">
    <source>
        <dbReference type="EMBL" id="GMH02036.1"/>
    </source>
</evidence>
<evidence type="ECO:0000256" key="1">
    <source>
        <dbReference type="SAM" id="Phobius"/>
    </source>
</evidence>
<reference evidence="2" key="1">
    <citation type="submission" date="2023-05" db="EMBL/GenBank/DDBJ databases">
        <title>Nepenthes gracilis genome sequencing.</title>
        <authorList>
            <person name="Fukushima K."/>
        </authorList>
    </citation>
    <scope>NUCLEOTIDE SEQUENCE</scope>
    <source>
        <strain evidence="2">SING2019-196</strain>
    </source>
</reference>
<evidence type="ECO:0000313" key="3">
    <source>
        <dbReference type="Proteomes" id="UP001279734"/>
    </source>
</evidence>
<keyword evidence="1" id="KW-0812">Transmembrane</keyword>
<name>A0AAD3S0B7_NEPGR</name>